<sequence>MGREKRKIKSFLRKYQEDIQKEAQVLLNQEMPKLTEQEFALYEQTGNRLVYENKYFSRRKFLMVFGLQVWLEKGREKIYSEKLEAVIAEICKEQCWALPAHVDRTIPGWELTVDLFAAETAQALSEIISVEKSFIRREVRNLAKKEIYRRVLNPFLSVKSPYAWWENCTLNWCAVCNGSVGSAAMYLMHKEPERQRECLKRVTENMKYFLAGFGEDGACLEGLSYFTYGMTYFTGFAEQLLEFTKGKEDLFANPKVEKIAGFQQKCYFGNGRTLSFSDGNSKEHFRAGLSSYLAMRYESVRLPSFSLAANLTEDTCYRWMGAFRDLVWTQKYLEKTEKESSFFPEEEKSGQITLPGSQWVICENDTGTGMAVKGGHNGEPHNHNDVGSFLFFSGEEFFLPDLGAGEYTKNYFNEHRYEIFCNHSFSHNVPVIRGRGQQEGTQHCCTRFETDENGYVALEFEKAYEENAAEQMVRSLRFEFSSGKLFVKDEFWKCGEIQENLISYIEPVIEKDRFLLTGEKASCCIQTQGKQLWTEEVKHALHNGKIISVYRMLWEVEERGEYACTEFSVEVSKK</sequence>
<feature type="domain" description="Heparinase II/III-like C-terminal" evidence="2">
    <location>
        <begin position="354"/>
        <end position="491"/>
    </location>
</feature>
<dbReference type="InterPro" id="IPR012480">
    <property type="entry name" value="Hepar_II_III_C"/>
</dbReference>
<name>A0A2Z4UE33_9FIRM</name>
<dbReference type="Proteomes" id="UP000250003">
    <property type="component" value="Chromosome"/>
</dbReference>
<organism evidence="3 4">
    <name type="scientific">Blautia argi</name>
    <dbReference type="NCBI Taxonomy" id="1912897"/>
    <lineage>
        <taxon>Bacteria</taxon>
        <taxon>Bacillati</taxon>
        <taxon>Bacillota</taxon>
        <taxon>Clostridia</taxon>
        <taxon>Lachnospirales</taxon>
        <taxon>Lachnospiraceae</taxon>
        <taxon>Blautia</taxon>
    </lineage>
</organism>
<reference evidence="4" key="1">
    <citation type="submission" date="2018-06" db="EMBL/GenBank/DDBJ databases">
        <title>Description of Blautia argi sp. nov., a new anaerobic isolated from dog feces.</title>
        <authorList>
            <person name="Chang Y.-H."/>
            <person name="Paek J."/>
            <person name="Shin Y."/>
        </authorList>
    </citation>
    <scope>NUCLEOTIDE SEQUENCE [LARGE SCALE GENOMIC DNA]</scope>
    <source>
        <strain evidence="4">KCTC 15426</strain>
    </source>
</reference>
<dbReference type="InterPro" id="IPR008929">
    <property type="entry name" value="Chondroitin_lyas"/>
</dbReference>
<dbReference type="OrthoDB" id="9793856at2"/>
<dbReference type="Pfam" id="PF07940">
    <property type="entry name" value="Hepar_II_III_C"/>
    <property type="match status" value="1"/>
</dbReference>
<dbReference type="AlphaFoldDB" id="A0A2Z4UE33"/>
<dbReference type="GO" id="GO:0016829">
    <property type="term" value="F:lyase activity"/>
    <property type="evidence" value="ECO:0007669"/>
    <property type="project" value="InterPro"/>
</dbReference>
<dbReference type="GO" id="GO:0030313">
    <property type="term" value="C:cell envelope"/>
    <property type="evidence" value="ECO:0007669"/>
    <property type="project" value="UniProtKB-SubCell"/>
</dbReference>
<dbReference type="Gene3D" id="1.50.10.100">
    <property type="entry name" value="Chondroitin AC/alginate lyase"/>
    <property type="match status" value="1"/>
</dbReference>
<gene>
    <name evidence="3" type="ORF">DQQ01_15480</name>
</gene>
<dbReference type="PANTHER" id="PTHR38045:SF1">
    <property type="entry name" value="HEPARINASE II_III-LIKE PROTEIN"/>
    <property type="match status" value="1"/>
</dbReference>
<proteinExistence type="predicted"/>
<keyword evidence="4" id="KW-1185">Reference proteome</keyword>
<dbReference type="EMBL" id="CP030280">
    <property type="protein sequence ID" value="AWY99291.1"/>
    <property type="molecule type" value="Genomic_DNA"/>
</dbReference>
<accession>A0A2Z4UE33</accession>
<evidence type="ECO:0000256" key="1">
    <source>
        <dbReference type="ARBA" id="ARBA00004196"/>
    </source>
</evidence>
<dbReference type="RefSeq" id="WP_111920732.1">
    <property type="nucleotide sequence ID" value="NZ_CP030280.1"/>
</dbReference>
<evidence type="ECO:0000313" key="4">
    <source>
        <dbReference type="Proteomes" id="UP000250003"/>
    </source>
</evidence>
<protein>
    <submittedName>
        <fullName evidence="3">Heparinase</fullName>
    </submittedName>
</protein>
<dbReference type="Gene3D" id="2.70.98.70">
    <property type="match status" value="1"/>
</dbReference>
<dbReference type="SUPFAM" id="SSF48230">
    <property type="entry name" value="Chondroitin AC/alginate lyase"/>
    <property type="match status" value="1"/>
</dbReference>
<dbReference type="PANTHER" id="PTHR38045">
    <property type="entry name" value="CHROMOSOME 1, WHOLE GENOME SHOTGUN SEQUENCE"/>
    <property type="match status" value="1"/>
</dbReference>
<evidence type="ECO:0000259" key="2">
    <source>
        <dbReference type="Pfam" id="PF07940"/>
    </source>
</evidence>
<comment type="subcellular location">
    <subcellularLocation>
        <location evidence="1">Cell envelope</location>
    </subcellularLocation>
</comment>
<dbReference type="KEGG" id="blau:DQQ01_15480"/>
<evidence type="ECO:0000313" key="3">
    <source>
        <dbReference type="EMBL" id="AWY99291.1"/>
    </source>
</evidence>